<feature type="domain" description="Helicase ATP-binding" evidence="8">
    <location>
        <begin position="25"/>
        <end position="192"/>
    </location>
</feature>
<keyword evidence="4" id="KW-0067">ATP-binding</keyword>
<dbReference type="PANTHER" id="PTHR13710">
    <property type="entry name" value="DNA HELICASE RECQ FAMILY MEMBER"/>
    <property type="match status" value="1"/>
</dbReference>
<keyword evidence="2" id="KW-0378">Hydrolase</keyword>
<gene>
    <name evidence="10" type="ORF">AM592_07415</name>
</gene>
<evidence type="ECO:0000259" key="9">
    <source>
        <dbReference type="PROSITE" id="PS51194"/>
    </source>
</evidence>
<dbReference type="PROSITE" id="PS00690">
    <property type="entry name" value="DEAH_ATP_HELICASE"/>
    <property type="match status" value="1"/>
</dbReference>
<keyword evidence="5" id="KW-0238">DNA-binding</keyword>
<dbReference type="InterPro" id="IPR004589">
    <property type="entry name" value="DNA_helicase_ATP-dep_RecQ"/>
</dbReference>
<dbReference type="SMART" id="SM00487">
    <property type="entry name" value="DEXDc"/>
    <property type="match status" value="1"/>
</dbReference>
<dbReference type="SUPFAM" id="SSF52540">
    <property type="entry name" value="P-loop containing nucleoside triphosphate hydrolases"/>
    <property type="match status" value="1"/>
</dbReference>
<dbReference type="OrthoDB" id="9763310at2"/>
<dbReference type="GO" id="GO:0006281">
    <property type="term" value="P:DNA repair"/>
    <property type="evidence" value="ECO:0007669"/>
    <property type="project" value="TreeGrafter"/>
</dbReference>
<keyword evidence="1" id="KW-0547">Nucleotide-binding</keyword>
<reference evidence="10 11" key="2">
    <citation type="journal article" date="2016" name="Int. J. Syst. Evol. Microbiol.">
        <title>Bacillus gobiensis sp. nov., isolated from a soil sample.</title>
        <authorList>
            <person name="Liu B."/>
            <person name="Liu G.H."/>
            <person name="Cetin S."/>
            <person name="Schumann P."/>
            <person name="Pan Z.Z."/>
            <person name="Chen Q.Q."/>
        </authorList>
    </citation>
    <scope>NUCLEOTIDE SEQUENCE [LARGE SCALE GENOMIC DNA]</scope>
    <source>
        <strain evidence="10 11">FJAT-4402</strain>
    </source>
</reference>
<protein>
    <recommendedName>
        <fullName evidence="6">ATP-dependent DNA helicase RecQ</fullName>
    </recommendedName>
    <alternativeName>
        <fullName evidence="7">DNA 3'-5' helicase RecQ</fullName>
    </alternativeName>
</protein>
<dbReference type="EMBL" id="CP012600">
    <property type="protein sequence ID" value="ALC81444.1"/>
    <property type="molecule type" value="Genomic_DNA"/>
</dbReference>
<dbReference type="PROSITE" id="PS51192">
    <property type="entry name" value="HELICASE_ATP_BIND_1"/>
    <property type="match status" value="1"/>
</dbReference>
<evidence type="ECO:0000256" key="4">
    <source>
        <dbReference type="ARBA" id="ARBA00022840"/>
    </source>
</evidence>
<dbReference type="InterPro" id="IPR014001">
    <property type="entry name" value="Helicase_ATP-bd"/>
</dbReference>
<dbReference type="GO" id="GO:0003677">
    <property type="term" value="F:DNA binding"/>
    <property type="evidence" value="ECO:0007669"/>
    <property type="project" value="UniProtKB-KW"/>
</dbReference>
<dbReference type="CDD" id="cd17920">
    <property type="entry name" value="DEXHc_RecQ"/>
    <property type="match status" value="1"/>
</dbReference>
<dbReference type="InterPro" id="IPR001650">
    <property type="entry name" value="Helicase_C-like"/>
</dbReference>
<dbReference type="GO" id="GO:0043138">
    <property type="term" value="F:3'-5' DNA helicase activity"/>
    <property type="evidence" value="ECO:0007669"/>
    <property type="project" value="TreeGrafter"/>
</dbReference>
<dbReference type="InterPro" id="IPR027417">
    <property type="entry name" value="P-loop_NTPase"/>
</dbReference>
<dbReference type="Pfam" id="PF16124">
    <property type="entry name" value="RecQ_Zn_bind"/>
    <property type="match status" value="1"/>
</dbReference>
<dbReference type="GO" id="GO:0030894">
    <property type="term" value="C:replisome"/>
    <property type="evidence" value="ECO:0007669"/>
    <property type="project" value="TreeGrafter"/>
</dbReference>
<evidence type="ECO:0000256" key="7">
    <source>
        <dbReference type="ARBA" id="ARBA00044550"/>
    </source>
</evidence>
<accession>A0A0M5JIN4</accession>
<dbReference type="Gene3D" id="3.40.50.300">
    <property type="entry name" value="P-loop containing nucleotide triphosphate hydrolases"/>
    <property type="match status" value="2"/>
</dbReference>
<evidence type="ECO:0000256" key="2">
    <source>
        <dbReference type="ARBA" id="ARBA00022801"/>
    </source>
</evidence>
<dbReference type="NCBIfam" id="TIGR00614">
    <property type="entry name" value="recQ_fam"/>
    <property type="match status" value="1"/>
</dbReference>
<dbReference type="Proteomes" id="UP000067625">
    <property type="component" value="Chromosome"/>
</dbReference>
<dbReference type="FunFam" id="3.40.50.300:FF:001363">
    <property type="entry name" value="ATP-dependent DNA helicase RecQ"/>
    <property type="match status" value="1"/>
</dbReference>
<dbReference type="Pfam" id="PF00271">
    <property type="entry name" value="Helicase_C"/>
    <property type="match status" value="1"/>
</dbReference>
<dbReference type="STRING" id="1441095.AM592_07415"/>
<organism evidence="10 11">
    <name type="scientific">Bacillus gobiensis</name>
    <dbReference type="NCBI Taxonomy" id="1441095"/>
    <lineage>
        <taxon>Bacteria</taxon>
        <taxon>Bacillati</taxon>
        <taxon>Bacillota</taxon>
        <taxon>Bacilli</taxon>
        <taxon>Bacillales</taxon>
        <taxon>Bacillaceae</taxon>
        <taxon>Bacillus</taxon>
    </lineage>
</organism>
<evidence type="ECO:0000256" key="6">
    <source>
        <dbReference type="ARBA" id="ARBA00044535"/>
    </source>
</evidence>
<dbReference type="Pfam" id="PF00270">
    <property type="entry name" value="DEAD"/>
    <property type="match status" value="1"/>
</dbReference>
<dbReference type="AlphaFoldDB" id="A0A0M5JIN4"/>
<evidence type="ECO:0000313" key="11">
    <source>
        <dbReference type="Proteomes" id="UP000067625"/>
    </source>
</evidence>
<evidence type="ECO:0000256" key="5">
    <source>
        <dbReference type="ARBA" id="ARBA00023125"/>
    </source>
</evidence>
<name>A0A0M5JIN4_9BACI</name>
<dbReference type="PATRIC" id="fig|1441095.3.peg.1635"/>
<dbReference type="GO" id="GO:0043590">
    <property type="term" value="C:bacterial nucleoid"/>
    <property type="evidence" value="ECO:0007669"/>
    <property type="project" value="TreeGrafter"/>
</dbReference>
<dbReference type="GO" id="GO:0016787">
    <property type="term" value="F:hydrolase activity"/>
    <property type="evidence" value="ECO:0007669"/>
    <property type="project" value="UniProtKB-KW"/>
</dbReference>
<evidence type="ECO:0000259" key="8">
    <source>
        <dbReference type="PROSITE" id="PS51192"/>
    </source>
</evidence>
<dbReference type="PROSITE" id="PS51194">
    <property type="entry name" value="HELICASE_CTER"/>
    <property type="match status" value="1"/>
</dbReference>
<dbReference type="PANTHER" id="PTHR13710:SF84">
    <property type="entry name" value="ATP-DEPENDENT DNA HELICASE RECS-RELATED"/>
    <property type="match status" value="1"/>
</dbReference>
<dbReference type="RefSeq" id="WP_053603202.1">
    <property type="nucleotide sequence ID" value="NZ_CP012600.1"/>
</dbReference>
<evidence type="ECO:0000256" key="1">
    <source>
        <dbReference type="ARBA" id="ARBA00022741"/>
    </source>
</evidence>
<dbReference type="GO" id="GO:0006310">
    <property type="term" value="P:DNA recombination"/>
    <property type="evidence" value="ECO:0007669"/>
    <property type="project" value="InterPro"/>
</dbReference>
<evidence type="ECO:0000313" key="10">
    <source>
        <dbReference type="EMBL" id="ALC81444.1"/>
    </source>
</evidence>
<dbReference type="GO" id="GO:0005737">
    <property type="term" value="C:cytoplasm"/>
    <property type="evidence" value="ECO:0007669"/>
    <property type="project" value="TreeGrafter"/>
</dbReference>
<dbReference type="GO" id="GO:0009378">
    <property type="term" value="F:four-way junction helicase activity"/>
    <property type="evidence" value="ECO:0007669"/>
    <property type="project" value="TreeGrafter"/>
</dbReference>
<keyword evidence="3 10" id="KW-0347">Helicase</keyword>
<feature type="domain" description="Helicase C-terminal" evidence="9">
    <location>
        <begin position="216"/>
        <end position="377"/>
    </location>
</feature>
<dbReference type="InterPro" id="IPR032284">
    <property type="entry name" value="RecQ_Zn-bd"/>
</dbReference>
<dbReference type="InterPro" id="IPR002464">
    <property type="entry name" value="DNA/RNA_helicase_DEAH_CS"/>
</dbReference>
<dbReference type="GO" id="GO:0005524">
    <property type="term" value="F:ATP binding"/>
    <property type="evidence" value="ECO:0007669"/>
    <property type="project" value="UniProtKB-KW"/>
</dbReference>
<keyword evidence="11" id="KW-1185">Reference proteome</keyword>
<evidence type="ECO:0000256" key="3">
    <source>
        <dbReference type="ARBA" id="ARBA00022806"/>
    </source>
</evidence>
<dbReference type="InterPro" id="IPR011545">
    <property type="entry name" value="DEAD/DEAH_box_helicase_dom"/>
</dbReference>
<proteinExistence type="predicted"/>
<dbReference type="SMART" id="SM00490">
    <property type="entry name" value="HELICc"/>
    <property type="match status" value="1"/>
</dbReference>
<reference evidence="11" key="1">
    <citation type="submission" date="2015-08" db="EMBL/GenBank/DDBJ databases">
        <title>Genome sequencing project for genomic taxonomy and phylogenomics of Bacillus-like bacteria.</title>
        <authorList>
            <person name="Liu B."/>
            <person name="Wang J."/>
            <person name="Zhu Y."/>
            <person name="Liu G."/>
            <person name="Chen Q."/>
            <person name="Chen Z."/>
            <person name="Lan J."/>
            <person name="Che J."/>
            <person name="Ge C."/>
            <person name="Shi H."/>
            <person name="Pan Z."/>
            <person name="Liu X."/>
        </authorList>
    </citation>
    <scope>NUCLEOTIDE SEQUENCE [LARGE SCALE GENOMIC DNA]</scope>
    <source>
        <strain evidence="11">FJAT-4402</strain>
    </source>
</reference>
<sequence>MNNLYRVLQEHTGYKSFRKGQKETIQSILEQKNTITMLPTGGGKSLCYQLPGYLLEGIVIIVSPLLSLMEDQITQLKMKGEKRVIGLNGSITPMEKQMALNRLERYKFVYVTPEILQSKAIIAKLCTVNISLFVVDEAHCISQWGHDFRPDYSKLGEIKAVLGDPVCLALTATATKETISDITRLLRLKDTNYHIYSADRPNISFKIEETEHAENKIKKTIKLVKRLKGPGIVYCPTRQWAEDLADLIREECGCSVDFYHGGMETETRALIQQQFLSDQLDVICCTNAFGMGIDKPNVRYVLHFQLPQTVEAYLQEAGRAGRDGKQSLAVLFRSPGDLEQQINLIQTDHLTENEIKLGLKFQNESGNNKNMMIESLFEADLSETKVRYLFHLLSKYNDVNEEKEHMIINEVKERQQYKQQKLFAFVRLIEKKNCFRDSLLSYFGETQHRQHERKGCCSYCGLDESVFIQDNSSKKEEKAMQHWKVELNHIFNKKSGIQC</sequence>